<dbReference type="GO" id="GO:0004857">
    <property type="term" value="F:enzyme inhibitor activity"/>
    <property type="evidence" value="ECO:0007669"/>
    <property type="project" value="InterPro"/>
</dbReference>
<sequence>MENSVDELKGSLLAMRNLEGADFDLEKSNIQTWVSAALTEEDKCLDGLEESAIDGDIKALIRSNIVRVDLNSSPAKWKHLANELLSVWLNLLAVSRNRVVETKTFLRNHAVVHQQRLSSCSVSRARHCINTCDALSGTFLEEF</sequence>
<evidence type="ECO:0000259" key="1">
    <source>
        <dbReference type="Pfam" id="PF04043"/>
    </source>
</evidence>
<reference evidence="2" key="1">
    <citation type="journal article" date="2021" name="Front. Plant Sci.">
        <title>Chromosome-Scale Genome Assembly for Chinese Sour Jujube and Insights Into Its Genome Evolution and Domestication Signature.</title>
        <authorList>
            <person name="Shen L.-Y."/>
            <person name="Luo H."/>
            <person name="Wang X.-L."/>
            <person name="Wang X.-M."/>
            <person name="Qiu X.-J."/>
            <person name="Liu H."/>
            <person name="Zhou S.-S."/>
            <person name="Jia K.-H."/>
            <person name="Nie S."/>
            <person name="Bao Y.-T."/>
            <person name="Zhang R.-G."/>
            <person name="Yun Q.-Z."/>
            <person name="Chai Y.-H."/>
            <person name="Lu J.-Y."/>
            <person name="Li Y."/>
            <person name="Zhao S.-W."/>
            <person name="Mao J.-F."/>
            <person name="Jia S.-G."/>
            <person name="Mao Y.-M."/>
        </authorList>
    </citation>
    <scope>NUCLEOTIDE SEQUENCE</scope>
    <source>
        <strain evidence="2">AT0</strain>
        <tissue evidence="2">Leaf</tissue>
    </source>
</reference>
<dbReference type="InterPro" id="IPR006501">
    <property type="entry name" value="Pectinesterase_inhib_dom"/>
</dbReference>
<dbReference type="SUPFAM" id="SSF101148">
    <property type="entry name" value="Plant invertase/pectin methylesterase inhibitor"/>
    <property type="match status" value="1"/>
</dbReference>
<name>A0A978VQR0_ZIZJJ</name>
<dbReference type="Pfam" id="PF04043">
    <property type="entry name" value="PMEI"/>
    <property type="match status" value="1"/>
</dbReference>
<dbReference type="Proteomes" id="UP000813462">
    <property type="component" value="Unassembled WGS sequence"/>
</dbReference>
<proteinExistence type="predicted"/>
<organism evidence="2 3">
    <name type="scientific">Ziziphus jujuba var. spinosa</name>
    <dbReference type="NCBI Taxonomy" id="714518"/>
    <lineage>
        <taxon>Eukaryota</taxon>
        <taxon>Viridiplantae</taxon>
        <taxon>Streptophyta</taxon>
        <taxon>Embryophyta</taxon>
        <taxon>Tracheophyta</taxon>
        <taxon>Spermatophyta</taxon>
        <taxon>Magnoliopsida</taxon>
        <taxon>eudicotyledons</taxon>
        <taxon>Gunneridae</taxon>
        <taxon>Pentapetalae</taxon>
        <taxon>rosids</taxon>
        <taxon>fabids</taxon>
        <taxon>Rosales</taxon>
        <taxon>Rhamnaceae</taxon>
        <taxon>Paliureae</taxon>
        <taxon>Ziziphus</taxon>
    </lineage>
</organism>
<gene>
    <name evidence="2" type="ORF">FEM48_Zijuj03G0140500</name>
</gene>
<dbReference type="InterPro" id="IPR035513">
    <property type="entry name" value="Invertase/methylesterase_inhib"/>
</dbReference>
<dbReference type="Gene3D" id="1.20.140.40">
    <property type="entry name" value="Invertase/pectin methylesterase inhibitor family protein"/>
    <property type="match status" value="1"/>
</dbReference>
<dbReference type="EMBL" id="JAEACU010000003">
    <property type="protein sequence ID" value="KAH7537885.1"/>
    <property type="molecule type" value="Genomic_DNA"/>
</dbReference>
<dbReference type="AlphaFoldDB" id="A0A978VQR0"/>
<evidence type="ECO:0000313" key="2">
    <source>
        <dbReference type="EMBL" id="KAH7537885.1"/>
    </source>
</evidence>
<comment type="caution">
    <text evidence="2">The sequence shown here is derived from an EMBL/GenBank/DDBJ whole genome shotgun (WGS) entry which is preliminary data.</text>
</comment>
<protein>
    <recommendedName>
        <fullName evidence="1">Pectinesterase inhibitor domain-containing protein</fullName>
    </recommendedName>
</protein>
<feature type="domain" description="Pectinesterase inhibitor" evidence="1">
    <location>
        <begin position="1"/>
        <end position="63"/>
    </location>
</feature>
<evidence type="ECO:0000313" key="3">
    <source>
        <dbReference type="Proteomes" id="UP000813462"/>
    </source>
</evidence>
<accession>A0A978VQR0</accession>